<accession>A0AAD7CDS0</accession>
<organism evidence="1 2">
    <name type="scientific">Roridomyces roridus</name>
    <dbReference type="NCBI Taxonomy" id="1738132"/>
    <lineage>
        <taxon>Eukaryota</taxon>
        <taxon>Fungi</taxon>
        <taxon>Dikarya</taxon>
        <taxon>Basidiomycota</taxon>
        <taxon>Agaricomycotina</taxon>
        <taxon>Agaricomycetes</taxon>
        <taxon>Agaricomycetidae</taxon>
        <taxon>Agaricales</taxon>
        <taxon>Marasmiineae</taxon>
        <taxon>Mycenaceae</taxon>
        <taxon>Roridomyces</taxon>
    </lineage>
</organism>
<keyword evidence="2" id="KW-1185">Reference proteome</keyword>
<dbReference type="AlphaFoldDB" id="A0AAD7CDS0"/>
<reference evidence="1" key="1">
    <citation type="submission" date="2023-03" db="EMBL/GenBank/DDBJ databases">
        <title>Massive genome expansion in bonnet fungi (Mycena s.s.) driven by repeated elements and novel gene families across ecological guilds.</title>
        <authorList>
            <consortium name="Lawrence Berkeley National Laboratory"/>
            <person name="Harder C.B."/>
            <person name="Miyauchi S."/>
            <person name="Viragh M."/>
            <person name="Kuo A."/>
            <person name="Thoen E."/>
            <person name="Andreopoulos B."/>
            <person name="Lu D."/>
            <person name="Skrede I."/>
            <person name="Drula E."/>
            <person name="Henrissat B."/>
            <person name="Morin E."/>
            <person name="Kohler A."/>
            <person name="Barry K."/>
            <person name="LaButti K."/>
            <person name="Morin E."/>
            <person name="Salamov A."/>
            <person name="Lipzen A."/>
            <person name="Mereny Z."/>
            <person name="Hegedus B."/>
            <person name="Baldrian P."/>
            <person name="Stursova M."/>
            <person name="Weitz H."/>
            <person name="Taylor A."/>
            <person name="Grigoriev I.V."/>
            <person name="Nagy L.G."/>
            <person name="Martin F."/>
            <person name="Kauserud H."/>
        </authorList>
    </citation>
    <scope>NUCLEOTIDE SEQUENCE</scope>
    <source>
        <strain evidence="1">9284</strain>
    </source>
</reference>
<protein>
    <submittedName>
        <fullName evidence="1">Uncharacterized protein</fullName>
    </submittedName>
</protein>
<comment type="caution">
    <text evidence="1">The sequence shown here is derived from an EMBL/GenBank/DDBJ whole genome shotgun (WGS) entry which is preliminary data.</text>
</comment>
<dbReference type="EMBL" id="JARKIF010000002">
    <property type="protein sequence ID" value="KAJ7646585.1"/>
    <property type="molecule type" value="Genomic_DNA"/>
</dbReference>
<sequence length="70" mass="8112">MSYVKSDGRIETPEEHFCMVSRKGNERRTRLTAQWYRLTENGKELTRVDPIHCDSGIVVYINSSSPFSTM</sequence>
<name>A0AAD7CDS0_9AGAR</name>
<gene>
    <name evidence="1" type="ORF">FB45DRAFT_1018899</name>
</gene>
<evidence type="ECO:0000313" key="2">
    <source>
        <dbReference type="Proteomes" id="UP001221142"/>
    </source>
</evidence>
<evidence type="ECO:0000313" key="1">
    <source>
        <dbReference type="EMBL" id="KAJ7646585.1"/>
    </source>
</evidence>
<dbReference type="Proteomes" id="UP001221142">
    <property type="component" value="Unassembled WGS sequence"/>
</dbReference>
<proteinExistence type="predicted"/>